<dbReference type="GeneID" id="39745331"/>
<dbReference type="RefSeq" id="XP_028547112.1">
    <property type="nucleotide sequence ID" value="XM_028691311.1"/>
</dbReference>
<reference evidence="3" key="1">
    <citation type="submission" date="2017-04" db="EMBL/GenBank/DDBJ databases">
        <title>Plasmodium gonderi genome.</title>
        <authorList>
            <person name="Arisue N."/>
            <person name="Honma H."/>
            <person name="Kawai S."/>
            <person name="Tougan T."/>
            <person name="Tanabe K."/>
            <person name="Horii T."/>
        </authorList>
    </citation>
    <scope>NUCLEOTIDE SEQUENCE [LARGE SCALE GENOMIC DNA]</scope>
    <source>
        <strain evidence="3">ATCC 30045</strain>
    </source>
</reference>
<dbReference type="AlphaFoldDB" id="A0A1Y1JVZ2"/>
<organism evidence="2 3">
    <name type="scientific">Plasmodium gonderi</name>
    <dbReference type="NCBI Taxonomy" id="77519"/>
    <lineage>
        <taxon>Eukaryota</taxon>
        <taxon>Sar</taxon>
        <taxon>Alveolata</taxon>
        <taxon>Apicomplexa</taxon>
        <taxon>Aconoidasida</taxon>
        <taxon>Haemosporida</taxon>
        <taxon>Plasmodiidae</taxon>
        <taxon>Plasmodium</taxon>
        <taxon>Plasmodium (Plasmodium)</taxon>
    </lineage>
</organism>
<dbReference type="EMBL" id="BDQF01000387">
    <property type="protein sequence ID" value="GAW84523.1"/>
    <property type="molecule type" value="Genomic_DNA"/>
</dbReference>
<protein>
    <submittedName>
        <fullName evidence="2">Variable surface protein</fullName>
    </submittedName>
</protein>
<evidence type="ECO:0000313" key="3">
    <source>
        <dbReference type="Proteomes" id="UP000195521"/>
    </source>
</evidence>
<keyword evidence="1" id="KW-0472">Membrane</keyword>
<evidence type="ECO:0000256" key="1">
    <source>
        <dbReference type="SAM" id="Phobius"/>
    </source>
</evidence>
<proteinExistence type="predicted"/>
<feature type="transmembrane region" description="Helical" evidence="1">
    <location>
        <begin position="197"/>
        <end position="214"/>
    </location>
</feature>
<gene>
    <name evidence="2" type="ORF">PGO_003435</name>
</gene>
<evidence type="ECO:0000313" key="2">
    <source>
        <dbReference type="EMBL" id="GAW84523.1"/>
    </source>
</evidence>
<keyword evidence="1" id="KW-0812">Transmembrane</keyword>
<sequence>LFYLKDIEEKSNSIPNIQARCVYFYYKLMDLVKKCKGNCNNTECYRILKKPRPRSNPIHIPNICQNVVHEIQFIETNFYDALYYMDELYRTIHILSADNNSCQRYSEEYNKYVQILKSCDFRNNLSFQKLIENAEKHYNKACHKSVVTEISQKVPSKPLIKDTNQETSKTPMNDILANAVRETSTRAMTETLTGTETGVIVFSFIMLTIVFVLYKYTPYASFLPLGIKELRATLKKNKKKYHNDLIDSFEKTYKNSIDKKYQIAYSSEY</sequence>
<keyword evidence="3" id="KW-1185">Reference proteome</keyword>
<keyword evidence="1" id="KW-1133">Transmembrane helix</keyword>
<feature type="non-terminal residue" evidence="2">
    <location>
        <position position="1"/>
    </location>
</feature>
<name>A0A1Y1JVZ2_PLAGO</name>
<dbReference type="Proteomes" id="UP000195521">
    <property type="component" value="Unassembled WGS sequence"/>
</dbReference>
<accession>A0A1Y1JVZ2</accession>
<comment type="caution">
    <text evidence="2">The sequence shown here is derived from an EMBL/GenBank/DDBJ whole genome shotgun (WGS) entry which is preliminary data.</text>
</comment>